<keyword evidence="1" id="KW-0732">Signal</keyword>
<feature type="chain" id="PRO_5011760437" description="DUF3887 domain-containing protein" evidence="1">
    <location>
        <begin position="19"/>
        <end position="125"/>
    </location>
</feature>
<keyword evidence="3" id="KW-1185">Reference proteome</keyword>
<name>A0A1H7V8S6_AQUAM</name>
<reference evidence="2 3" key="1">
    <citation type="submission" date="2016-10" db="EMBL/GenBank/DDBJ databases">
        <authorList>
            <person name="de Groot N.N."/>
        </authorList>
    </citation>
    <scope>NUCLEOTIDE SEQUENCE [LARGE SCALE GENOMIC DNA]</scope>
    <source>
        <strain evidence="2 3">DSM 25232</strain>
    </source>
</reference>
<protein>
    <recommendedName>
        <fullName evidence="4">DUF3887 domain-containing protein</fullName>
    </recommendedName>
</protein>
<dbReference type="AlphaFoldDB" id="A0A1H7V8S6"/>
<dbReference type="Proteomes" id="UP000198521">
    <property type="component" value="Unassembled WGS sequence"/>
</dbReference>
<feature type="signal peptide" evidence="1">
    <location>
        <begin position="1"/>
        <end position="18"/>
    </location>
</feature>
<organism evidence="2 3">
    <name type="scientific">Aquimarina amphilecti</name>
    <dbReference type="NCBI Taxonomy" id="1038014"/>
    <lineage>
        <taxon>Bacteria</taxon>
        <taxon>Pseudomonadati</taxon>
        <taxon>Bacteroidota</taxon>
        <taxon>Flavobacteriia</taxon>
        <taxon>Flavobacteriales</taxon>
        <taxon>Flavobacteriaceae</taxon>
        <taxon>Aquimarina</taxon>
    </lineage>
</organism>
<evidence type="ECO:0000313" key="2">
    <source>
        <dbReference type="EMBL" id="SEM05444.1"/>
    </source>
</evidence>
<sequence length="125" mass="14429">MKLCCFLFTVLFIHTISAQNIDDHDAVFIDFTKGYNYLSPTTIFDLLDEKHQQTKTIDDIDQFLENDNKTLGMIEGCRVISKKNGEKSYIVQAEKSVIIMKFEFSDQNKFTHYESAVLKASLPTF</sequence>
<proteinExistence type="predicted"/>
<dbReference type="RefSeq" id="WP_091411687.1">
    <property type="nucleotide sequence ID" value="NZ_FOAB01000008.1"/>
</dbReference>
<evidence type="ECO:0000313" key="3">
    <source>
        <dbReference type="Proteomes" id="UP000198521"/>
    </source>
</evidence>
<evidence type="ECO:0008006" key="4">
    <source>
        <dbReference type="Google" id="ProtNLM"/>
    </source>
</evidence>
<accession>A0A1H7V8S6</accession>
<dbReference type="EMBL" id="FOAB01000008">
    <property type="protein sequence ID" value="SEM05444.1"/>
    <property type="molecule type" value="Genomic_DNA"/>
</dbReference>
<gene>
    <name evidence="2" type="ORF">SAMN04487910_3988</name>
</gene>
<evidence type="ECO:0000256" key="1">
    <source>
        <dbReference type="SAM" id="SignalP"/>
    </source>
</evidence>